<feature type="domain" description="IrrE N-terminal-like" evidence="1">
    <location>
        <begin position="24"/>
        <end position="118"/>
    </location>
</feature>
<organism evidence="2">
    <name type="scientific">Caudovirales sp. ct7oE3</name>
    <dbReference type="NCBI Taxonomy" id="2826768"/>
    <lineage>
        <taxon>Viruses</taxon>
        <taxon>Duplodnaviria</taxon>
        <taxon>Heunggongvirae</taxon>
        <taxon>Uroviricota</taxon>
        <taxon>Caudoviricetes</taxon>
    </lineage>
</organism>
<evidence type="ECO:0000313" key="2">
    <source>
        <dbReference type="EMBL" id="DAD75374.1"/>
    </source>
</evidence>
<accession>A0A8S5LZJ8</accession>
<dbReference type="InterPro" id="IPR010359">
    <property type="entry name" value="IrrE_HExxH"/>
</dbReference>
<sequence length="149" mass="17731">MKVADYVEQVIHLYHTNNVRELIDYYDISIQYCDTLNQNCDSSLIVINKQAYITLKTDLNPLYENFLLAHEFGHFLIHYDDNISFSFILKTRKNALEREANEFACRLLLHDVHIDEAENIEFIIQEKGIPLKIWYSVNEFIFPIENTKR</sequence>
<dbReference type="Gene3D" id="1.10.10.2910">
    <property type="match status" value="1"/>
</dbReference>
<protein>
    <submittedName>
        <fullName evidence="2">IrrE protein</fullName>
    </submittedName>
</protein>
<dbReference type="Pfam" id="PF06114">
    <property type="entry name" value="Peptidase_M78"/>
    <property type="match status" value="1"/>
</dbReference>
<reference evidence="2" key="1">
    <citation type="journal article" date="2021" name="Proc. Natl. Acad. Sci. U.S.A.">
        <title>A Catalog of Tens of Thousands of Viruses from Human Metagenomes Reveals Hidden Associations with Chronic Diseases.</title>
        <authorList>
            <person name="Tisza M.J."/>
            <person name="Buck C.B."/>
        </authorList>
    </citation>
    <scope>NUCLEOTIDE SEQUENCE</scope>
    <source>
        <strain evidence="2">Ct7oE3</strain>
    </source>
</reference>
<proteinExistence type="predicted"/>
<name>A0A8S5LZJ8_9CAUD</name>
<evidence type="ECO:0000259" key="1">
    <source>
        <dbReference type="Pfam" id="PF06114"/>
    </source>
</evidence>
<dbReference type="EMBL" id="BK014781">
    <property type="protein sequence ID" value="DAD75374.1"/>
    <property type="molecule type" value="Genomic_DNA"/>
</dbReference>